<dbReference type="FunFam" id="2.60.260.20:FF:000013">
    <property type="entry name" value="DnaJ subfamily B member 11"/>
    <property type="match status" value="1"/>
</dbReference>
<proteinExistence type="predicted"/>
<dbReference type="InterPro" id="IPR001623">
    <property type="entry name" value="DnaJ_domain"/>
</dbReference>
<dbReference type="SMART" id="SM00271">
    <property type="entry name" value="DnaJ"/>
    <property type="match status" value="1"/>
</dbReference>
<dbReference type="PANTHER" id="PTHR43096:SF52">
    <property type="entry name" value="DNAJ HOMOLOG 1, MITOCHONDRIAL-RELATED"/>
    <property type="match status" value="1"/>
</dbReference>
<dbReference type="STRING" id="406100.SAMN04488052_11258"/>
<dbReference type="InterPro" id="IPR036869">
    <property type="entry name" value="J_dom_sf"/>
</dbReference>
<dbReference type="SUPFAM" id="SSF46565">
    <property type="entry name" value="Chaperone J-domain"/>
    <property type="match status" value="1"/>
</dbReference>
<name>A0A1H8VH45_9GAMM</name>
<dbReference type="InterPro" id="IPR002939">
    <property type="entry name" value="DnaJ_C"/>
</dbReference>
<dbReference type="PROSITE" id="PS00636">
    <property type="entry name" value="DNAJ_1"/>
    <property type="match status" value="1"/>
</dbReference>
<dbReference type="GO" id="GO:0003677">
    <property type="term" value="F:DNA binding"/>
    <property type="evidence" value="ECO:0007669"/>
    <property type="project" value="UniProtKB-KW"/>
</dbReference>
<dbReference type="InterPro" id="IPR018253">
    <property type="entry name" value="DnaJ_domain_CS"/>
</dbReference>
<dbReference type="EMBL" id="FOEG01000012">
    <property type="protein sequence ID" value="SEP14537.1"/>
    <property type="molecule type" value="Genomic_DNA"/>
</dbReference>
<keyword evidence="1" id="KW-0963">Cytoplasm</keyword>
<evidence type="ECO:0000259" key="4">
    <source>
        <dbReference type="PROSITE" id="PS50076"/>
    </source>
</evidence>
<dbReference type="PROSITE" id="PS50076">
    <property type="entry name" value="DNAJ_2"/>
    <property type="match status" value="1"/>
</dbReference>
<dbReference type="InterPro" id="IPR008971">
    <property type="entry name" value="HSP40/DnaJ_pept-bd"/>
</dbReference>
<keyword evidence="2 5" id="KW-0238">DNA-binding</keyword>
<dbReference type="Proteomes" id="UP000199657">
    <property type="component" value="Unassembled WGS sequence"/>
</dbReference>
<dbReference type="Gene3D" id="2.60.260.20">
    <property type="entry name" value="Urease metallochaperone UreE, N-terminal domain"/>
    <property type="match status" value="2"/>
</dbReference>
<accession>A0A1H8VH45</accession>
<keyword evidence="6" id="KW-1185">Reference proteome</keyword>
<dbReference type="AlphaFoldDB" id="A0A1H8VH45"/>
<dbReference type="CDD" id="cd06257">
    <property type="entry name" value="DnaJ"/>
    <property type="match status" value="1"/>
</dbReference>
<sequence length="321" mass="35293">MEYKDYYKTLGVERDASQADIKKAYRRLARKYHPDVSEEKDAEARFKEISEAYEVLGDKDKRATYDQLGSGWHQGDDFRPPPGWDFGGGRAGNGGFGGADSAFSDFFESIFGGGDPFAGGGFRGTRGYQARGGGFRARGEDQHAKITITLEDAYHGASRNLNLQTRHADGRVEPRQVRVKIPAGITHGRQIRLSGQGQPGMGGGERGDLYLEVNIAPHRQYRVDGKDVELDLPVTPWEAALGAKLQVPTLGGWIDMKIPAGSSSGKRFRLKGRGLPGKPPGDQYVVLSIVAPKPETDAARELYERMREEMPVNPREKLSVS</sequence>
<dbReference type="GO" id="GO:0042026">
    <property type="term" value="P:protein refolding"/>
    <property type="evidence" value="ECO:0007669"/>
    <property type="project" value="TreeGrafter"/>
</dbReference>
<dbReference type="FunFam" id="2.60.260.20:FF:000008">
    <property type="entry name" value="Curved DNA-binding protein"/>
    <property type="match status" value="1"/>
</dbReference>
<dbReference type="GO" id="GO:0005737">
    <property type="term" value="C:cytoplasm"/>
    <property type="evidence" value="ECO:0007669"/>
    <property type="project" value="TreeGrafter"/>
</dbReference>
<dbReference type="RefSeq" id="WP_091646060.1">
    <property type="nucleotide sequence ID" value="NZ_FOEG01000012.1"/>
</dbReference>
<dbReference type="Pfam" id="PF00226">
    <property type="entry name" value="DnaJ"/>
    <property type="match status" value="1"/>
</dbReference>
<evidence type="ECO:0000256" key="3">
    <source>
        <dbReference type="ARBA" id="ARBA00023186"/>
    </source>
</evidence>
<dbReference type="PANTHER" id="PTHR43096">
    <property type="entry name" value="DNAJ HOMOLOG 1, MITOCHONDRIAL-RELATED"/>
    <property type="match status" value="1"/>
</dbReference>
<evidence type="ECO:0000256" key="2">
    <source>
        <dbReference type="ARBA" id="ARBA00023125"/>
    </source>
</evidence>
<dbReference type="CDD" id="cd10747">
    <property type="entry name" value="DnaJ_C"/>
    <property type="match status" value="1"/>
</dbReference>
<keyword evidence="3" id="KW-0143">Chaperone</keyword>
<gene>
    <name evidence="5" type="ORF">SAMN04488052_11258</name>
</gene>
<dbReference type="Gene3D" id="1.10.287.110">
    <property type="entry name" value="DnaJ domain"/>
    <property type="match status" value="1"/>
</dbReference>
<evidence type="ECO:0000313" key="5">
    <source>
        <dbReference type="EMBL" id="SEP14537.1"/>
    </source>
</evidence>
<reference evidence="5 6" key="1">
    <citation type="submission" date="2016-10" db="EMBL/GenBank/DDBJ databases">
        <authorList>
            <person name="de Groot N.N."/>
        </authorList>
    </citation>
    <scope>NUCLEOTIDE SEQUENCE [LARGE SCALE GENOMIC DNA]</scope>
    <source>
        <strain evidence="5 6">CGMCC 1.6291</strain>
    </source>
</reference>
<dbReference type="Pfam" id="PF01556">
    <property type="entry name" value="DnaJ_C"/>
    <property type="match status" value="1"/>
</dbReference>
<dbReference type="PRINTS" id="PR00625">
    <property type="entry name" value="JDOMAIN"/>
</dbReference>
<dbReference type="OrthoDB" id="9779889at2"/>
<dbReference type="GO" id="GO:0051082">
    <property type="term" value="F:unfolded protein binding"/>
    <property type="evidence" value="ECO:0007669"/>
    <property type="project" value="InterPro"/>
</dbReference>
<evidence type="ECO:0000256" key="1">
    <source>
        <dbReference type="ARBA" id="ARBA00022490"/>
    </source>
</evidence>
<organism evidence="5 6">
    <name type="scientific">Aquisalimonas asiatica</name>
    <dbReference type="NCBI Taxonomy" id="406100"/>
    <lineage>
        <taxon>Bacteria</taxon>
        <taxon>Pseudomonadati</taxon>
        <taxon>Pseudomonadota</taxon>
        <taxon>Gammaproteobacteria</taxon>
        <taxon>Chromatiales</taxon>
        <taxon>Ectothiorhodospiraceae</taxon>
        <taxon>Aquisalimonas</taxon>
    </lineage>
</organism>
<dbReference type="SUPFAM" id="SSF49493">
    <property type="entry name" value="HSP40/DnaJ peptide-binding domain"/>
    <property type="match status" value="2"/>
</dbReference>
<feature type="domain" description="J" evidence="4">
    <location>
        <begin position="5"/>
        <end position="69"/>
    </location>
</feature>
<evidence type="ECO:0000313" key="6">
    <source>
        <dbReference type="Proteomes" id="UP000199657"/>
    </source>
</evidence>
<protein>
    <submittedName>
        <fullName evidence="5">Curved DNA-binding protein</fullName>
    </submittedName>
</protein>